<gene>
    <name evidence="1" type="ORF">H6A32_10320</name>
</gene>
<sequence length="165" mass="19357">MKPEEIITEDSNSGFEFFKAVGKENGINCECAGGKSNIFHMLEQTEEKKICVIADGAAIGPEVDRLYQYASRRDNIYLYFPESFEWLILSSGLIEGKELQDILENPEVYIDSRTYFSWERFFSHLLTEKTRDTYLQYSKSKLNEVYLHEKNREMILKVIKGIEWK</sequence>
<accession>A0ABS2EI32</accession>
<dbReference type="Proteomes" id="UP000775686">
    <property type="component" value="Unassembled WGS sequence"/>
</dbReference>
<dbReference type="EMBL" id="JACJKH010000017">
    <property type="protein sequence ID" value="MBM6744695.1"/>
    <property type="molecule type" value="Genomic_DNA"/>
</dbReference>
<reference evidence="1 2" key="1">
    <citation type="journal article" date="2021" name="Sci. Rep.">
        <title>The distribution of antibiotic resistance genes in chicken gut microbiota commensals.</title>
        <authorList>
            <person name="Juricova H."/>
            <person name="Matiasovicova J."/>
            <person name="Kubasova T."/>
            <person name="Cejkova D."/>
            <person name="Rychlik I."/>
        </authorList>
    </citation>
    <scope>NUCLEOTIDE SEQUENCE [LARGE SCALE GENOMIC DNA]</scope>
    <source>
        <strain evidence="1 2">An770</strain>
    </source>
</reference>
<organism evidence="1 2">
    <name type="scientific">Drancourtella massiliensis</name>
    <dbReference type="NCBI Taxonomy" id="1632013"/>
    <lineage>
        <taxon>Bacteria</taxon>
        <taxon>Bacillati</taxon>
        <taxon>Bacillota</taxon>
        <taxon>Clostridia</taxon>
        <taxon>Eubacteriales</taxon>
        <taxon>Oscillospiraceae</taxon>
        <taxon>Drancourtella</taxon>
    </lineage>
</organism>
<evidence type="ECO:0000313" key="1">
    <source>
        <dbReference type="EMBL" id="MBM6744695.1"/>
    </source>
</evidence>
<evidence type="ECO:0000313" key="2">
    <source>
        <dbReference type="Proteomes" id="UP000775686"/>
    </source>
</evidence>
<proteinExistence type="predicted"/>
<keyword evidence="2" id="KW-1185">Reference proteome</keyword>
<name>A0ABS2EI32_9FIRM</name>
<comment type="caution">
    <text evidence="1">The sequence shown here is derived from an EMBL/GenBank/DDBJ whole genome shotgun (WGS) entry which is preliminary data.</text>
</comment>
<protein>
    <submittedName>
        <fullName evidence="1">Uncharacterized protein</fullName>
    </submittedName>
</protein>